<evidence type="ECO:0000256" key="5">
    <source>
        <dbReference type="ARBA" id="ARBA00022723"/>
    </source>
</evidence>
<feature type="binding site" evidence="11">
    <location>
        <position position="162"/>
    </location>
    <ligand>
        <name>ATP</name>
        <dbReference type="ChEBI" id="CHEBI:30616"/>
    </ligand>
</feature>
<dbReference type="Gene3D" id="1.10.246.80">
    <property type="match status" value="1"/>
</dbReference>
<feature type="binding site" evidence="11">
    <location>
        <position position="116"/>
    </location>
    <ligand>
        <name>CTP</name>
        <dbReference type="ChEBI" id="CHEBI:37563"/>
    </ligand>
</feature>
<evidence type="ECO:0000259" key="12">
    <source>
        <dbReference type="Pfam" id="PF01743"/>
    </source>
</evidence>
<dbReference type="GO" id="GO:0004810">
    <property type="term" value="F:CCA tRNA nucleotidyltransferase activity"/>
    <property type="evidence" value="ECO:0007669"/>
    <property type="project" value="UniProtKB-EC"/>
</dbReference>
<feature type="binding site" evidence="11">
    <location>
        <position position="35"/>
    </location>
    <ligand>
        <name>CTP</name>
        <dbReference type="ChEBI" id="CHEBI:37563"/>
    </ligand>
</feature>
<dbReference type="NCBIfam" id="NF009814">
    <property type="entry name" value="PRK13299.1"/>
    <property type="match status" value="1"/>
</dbReference>
<dbReference type="InterPro" id="IPR002646">
    <property type="entry name" value="PolA_pol_head_dom"/>
</dbReference>
<evidence type="ECO:0000256" key="11">
    <source>
        <dbReference type="HAMAP-Rule" id="MF_01263"/>
    </source>
</evidence>
<feature type="binding site" evidence="11">
    <location>
        <position position="32"/>
    </location>
    <ligand>
        <name>ATP</name>
        <dbReference type="ChEBI" id="CHEBI:30616"/>
    </ligand>
</feature>
<feature type="binding site" evidence="11">
    <location>
        <position position="32"/>
    </location>
    <ligand>
        <name>CTP</name>
        <dbReference type="ChEBI" id="CHEBI:37563"/>
    </ligand>
</feature>
<evidence type="ECO:0000313" key="15">
    <source>
        <dbReference type="EMBL" id="MBO1306770.1"/>
    </source>
</evidence>
<dbReference type="Gene3D" id="1.20.58.560">
    <property type="match status" value="1"/>
</dbReference>
<comment type="catalytic activity">
    <reaction evidence="11">
        <text>a tRNA precursor + 2 CTP + ATP = a tRNA with a 3' CCA end + 3 diphosphate</text>
        <dbReference type="Rhea" id="RHEA:14433"/>
        <dbReference type="Rhea" id="RHEA-COMP:10465"/>
        <dbReference type="Rhea" id="RHEA-COMP:10468"/>
        <dbReference type="ChEBI" id="CHEBI:30616"/>
        <dbReference type="ChEBI" id="CHEBI:33019"/>
        <dbReference type="ChEBI" id="CHEBI:37563"/>
        <dbReference type="ChEBI" id="CHEBI:74896"/>
        <dbReference type="ChEBI" id="CHEBI:83071"/>
        <dbReference type="EC" id="2.7.7.72"/>
    </reaction>
</comment>
<dbReference type="InterPro" id="IPR032828">
    <property type="entry name" value="PolyA_RNA-bd"/>
</dbReference>
<comment type="miscellaneous">
    <text evidence="11">A single active site specifically recognizes both ATP and CTP and is responsible for their addition.</text>
</comment>
<feature type="binding site" evidence="11">
    <location>
        <position position="159"/>
    </location>
    <ligand>
        <name>ATP</name>
        <dbReference type="ChEBI" id="CHEBI:30616"/>
    </ligand>
</feature>
<dbReference type="SUPFAM" id="SSF81891">
    <property type="entry name" value="Poly A polymerase C-terminal region-like"/>
    <property type="match status" value="1"/>
</dbReference>
<feature type="binding site" evidence="11">
    <location>
        <position position="116"/>
    </location>
    <ligand>
        <name>ATP</name>
        <dbReference type="ChEBI" id="CHEBI:30616"/>
    </ligand>
</feature>
<dbReference type="PANTHER" id="PTHR46173">
    <property type="entry name" value="CCA TRNA NUCLEOTIDYLTRANSFERASE 1, MITOCHONDRIAL"/>
    <property type="match status" value="1"/>
</dbReference>
<keyword evidence="10 11" id="KW-0694">RNA-binding</keyword>
<protein>
    <recommendedName>
        <fullName evidence="11">CCA-adding enzyme</fullName>
        <ecNumber evidence="11">2.7.7.72</ecNumber>
    </recommendedName>
    <alternativeName>
        <fullName evidence="11">CCA tRNA nucleotidyltransferase</fullName>
    </alternativeName>
    <alternativeName>
        <fullName evidence="11">tRNA CCA-pyrophosphorylase</fullName>
    </alternativeName>
    <alternativeName>
        <fullName evidence="11">tRNA adenylyl-/cytidylyl- transferase</fullName>
    </alternativeName>
    <alternativeName>
        <fullName evidence="11">tRNA nucleotidyltransferase</fullName>
    </alternativeName>
    <alternativeName>
        <fullName evidence="11">tRNA-NT</fullName>
    </alternativeName>
</protein>
<evidence type="ECO:0000256" key="1">
    <source>
        <dbReference type="ARBA" id="ARBA00001946"/>
    </source>
</evidence>
<keyword evidence="3 11" id="KW-0819">tRNA processing</keyword>
<evidence type="ECO:0000256" key="8">
    <source>
        <dbReference type="ARBA" id="ARBA00022840"/>
    </source>
</evidence>
<accession>A0ABS3LAV7</accession>
<feature type="binding site" evidence="11">
    <location>
        <position position="168"/>
    </location>
    <ligand>
        <name>CTP</name>
        <dbReference type="ChEBI" id="CHEBI:37563"/>
    </ligand>
</feature>
<name>A0ABS3LAV7_9ENTE</name>
<evidence type="ECO:0000256" key="9">
    <source>
        <dbReference type="ARBA" id="ARBA00022842"/>
    </source>
</evidence>
<keyword evidence="4 11" id="KW-0548">Nucleotidyltransferase</keyword>
<keyword evidence="9 11" id="KW-0460">Magnesium</keyword>
<comment type="similarity">
    <text evidence="11">Belongs to the tRNA nucleotidyltransferase/poly(A) polymerase family. Bacterial CCA-adding enzyme type 3 subfamily.</text>
</comment>
<dbReference type="PANTHER" id="PTHR46173:SF1">
    <property type="entry name" value="CCA TRNA NUCLEOTIDYLTRANSFERASE 1, MITOCHONDRIAL"/>
    <property type="match status" value="1"/>
</dbReference>
<feature type="binding site" evidence="11">
    <location>
        <position position="47"/>
    </location>
    <ligand>
        <name>Mg(2+)</name>
        <dbReference type="ChEBI" id="CHEBI:18420"/>
    </ligand>
</feature>
<keyword evidence="6 11" id="KW-0547">Nucleotide-binding</keyword>
<dbReference type="EMBL" id="JAFREM010000018">
    <property type="protein sequence ID" value="MBO1306770.1"/>
    <property type="molecule type" value="Genomic_DNA"/>
</dbReference>
<dbReference type="Gene3D" id="1.10.3090.10">
    <property type="entry name" value="cca-adding enzyme, domain 2"/>
    <property type="match status" value="1"/>
</dbReference>
<feature type="binding site" evidence="11">
    <location>
        <position position="165"/>
    </location>
    <ligand>
        <name>ATP</name>
        <dbReference type="ChEBI" id="CHEBI:30616"/>
    </ligand>
</feature>
<organism evidence="15 16">
    <name type="scientific">Candidatus Enterococcus moelleringii</name>
    <dbReference type="NCBI Taxonomy" id="2815325"/>
    <lineage>
        <taxon>Bacteria</taxon>
        <taxon>Bacillati</taxon>
        <taxon>Bacillota</taxon>
        <taxon>Bacilli</taxon>
        <taxon>Lactobacillales</taxon>
        <taxon>Enterococcaceae</taxon>
        <taxon>Enterococcus</taxon>
    </lineage>
</organism>
<feature type="binding site" evidence="11">
    <location>
        <position position="45"/>
    </location>
    <ligand>
        <name>Mg(2+)</name>
        <dbReference type="ChEBI" id="CHEBI:18420"/>
    </ligand>
</feature>
<feature type="binding site" evidence="11">
    <location>
        <position position="165"/>
    </location>
    <ligand>
        <name>CTP</name>
        <dbReference type="ChEBI" id="CHEBI:37563"/>
    </ligand>
</feature>
<feature type="domain" description="CCA-adding enzyme C-terminal" evidence="14">
    <location>
        <begin position="251"/>
        <end position="396"/>
    </location>
</feature>
<evidence type="ECO:0000259" key="13">
    <source>
        <dbReference type="Pfam" id="PF12627"/>
    </source>
</evidence>
<feature type="binding site" evidence="11">
    <location>
        <position position="159"/>
    </location>
    <ligand>
        <name>CTP</name>
        <dbReference type="ChEBI" id="CHEBI:37563"/>
    </ligand>
</feature>
<keyword evidence="5 11" id="KW-0479">Metal-binding</keyword>
<proteinExistence type="inferred from homology"/>
<evidence type="ECO:0000256" key="7">
    <source>
        <dbReference type="ARBA" id="ARBA00022800"/>
    </source>
</evidence>
<evidence type="ECO:0000256" key="2">
    <source>
        <dbReference type="ARBA" id="ARBA00022679"/>
    </source>
</evidence>
<dbReference type="SUPFAM" id="SSF81301">
    <property type="entry name" value="Nucleotidyltransferase"/>
    <property type="match status" value="1"/>
</dbReference>
<dbReference type="InterPro" id="IPR023068">
    <property type="entry name" value="CCA-adding_enz_firmicutes"/>
</dbReference>
<dbReference type="EC" id="2.7.7.72" evidence="11"/>
<evidence type="ECO:0000256" key="4">
    <source>
        <dbReference type="ARBA" id="ARBA00022695"/>
    </source>
</evidence>
<dbReference type="RefSeq" id="WP_207673698.1">
    <property type="nucleotide sequence ID" value="NZ_JAFREM010000018.1"/>
</dbReference>
<keyword evidence="7 11" id="KW-0692">RNA repair</keyword>
<comment type="subunit">
    <text evidence="11">Homodimer.</text>
</comment>
<evidence type="ECO:0000256" key="6">
    <source>
        <dbReference type="ARBA" id="ARBA00022741"/>
    </source>
</evidence>
<dbReference type="Pfam" id="PF01743">
    <property type="entry name" value="PolyA_pol"/>
    <property type="match status" value="1"/>
</dbReference>
<dbReference type="CDD" id="cd05398">
    <property type="entry name" value="NT_ClassII-CCAase"/>
    <property type="match status" value="1"/>
</dbReference>
<dbReference type="InterPro" id="IPR043519">
    <property type="entry name" value="NT_sf"/>
</dbReference>
<dbReference type="Pfam" id="PF13735">
    <property type="entry name" value="tRNA_NucTran2_2"/>
    <property type="match status" value="1"/>
</dbReference>
<comment type="function">
    <text evidence="11">Catalyzes the addition and repair of the essential 3'-terminal CCA sequence in tRNAs without using a nucleic acid template. Adds these three nucleotides in the order of C, C, and A to the tRNA nucleotide-73, using CTP and ATP as substrates and producing inorganic pyrophosphate. tRNA 3'-terminal CCA addition is required both for tRNA processing and repair. Also involved in tRNA surveillance by mediating tandem CCA addition to generate a CCACCA at the 3' terminus of unstable tRNAs. While stable tRNAs receive only 3'-terminal CCA, unstable tRNAs are marked with CCACCA and rapidly degraded.</text>
</comment>
<gene>
    <name evidence="11" type="primary">cca</name>
    <name evidence="15" type="ORF">JZO70_11390</name>
</gene>
<reference evidence="15 16" key="1">
    <citation type="submission" date="2021-03" db="EMBL/GenBank/DDBJ databases">
        <title>Enterococcal diversity collection.</title>
        <authorList>
            <person name="Gilmore M.S."/>
            <person name="Schwartzman J."/>
            <person name="Van Tyne D."/>
            <person name="Martin M."/>
            <person name="Earl A.M."/>
            <person name="Manson A.L."/>
            <person name="Straub T."/>
            <person name="Salamzade R."/>
            <person name="Saavedra J."/>
            <person name="Lebreton F."/>
            <person name="Prichula J."/>
            <person name="Schaufler K."/>
            <person name="Gaca A."/>
            <person name="Sgardioli B."/>
            <person name="Wagenaar J."/>
            <person name="Strong T."/>
        </authorList>
    </citation>
    <scope>NUCLEOTIDE SEQUENCE [LARGE SCALE GENOMIC DNA]</scope>
    <source>
        <strain evidence="15 16">669A</strain>
    </source>
</reference>
<feature type="domain" description="Poly A polymerase head" evidence="12">
    <location>
        <begin position="27"/>
        <end position="147"/>
    </location>
</feature>
<evidence type="ECO:0000256" key="10">
    <source>
        <dbReference type="ARBA" id="ARBA00022884"/>
    </source>
</evidence>
<dbReference type="Pfam" id="PF12627">
    <property type="entry name" value="PolyA_pol_RNAbd"/>
    <property type="match status" value="1"/>
</dbReference>
<feature type="binding site" evidence="11">
    <location>
        <position position="162"/>
    </location>
    <ligand>
        <name>CTP</name>
        <dbReference type="ChEBI" id="CHEBI:37563"/>
    </ligand>
</feature>
<dbReference type="Proteomes" id="UP000664601">
    <property type="component" value="Unassembled WGS sequence"/>
</dbReference>
<comment type="cofactor">
    <cofactor evidence="1 11">
        <name>Mg(2+)</name>
        <dbReference type="ChEBI" id="CHEBI:18420"/>
    </cofactor>
</comment>
<evidence type="ECO:0000256" key="3">
    <source>
        <dbReference type="ARBA" id="ARBA00022694"/>
    </source>
</evidence>
<feature type="domain" description="tRNA nucleotidyltransferase/poly(A) polymerase RNA and SrmB- binding" evidence="13">
    <location>
        <begin position="174"/>
        <end position="224"/>
    </location>
</feature>
<dbReference type="InterPro" id="IPR050264">
    <property type="entry name" value="Bact_CCA-adding_enz_type3_sf"/>
</dbReference>
<evidence type="ECO:0000313" key="16">
    <source>
        <dbReference type="Proteomes" id="UP000664601"/>
    </source>
</evidence>
<comment type="catalytic activity">
    <reaction evidence="11">
        <text>a tRNA with a 3' CCA end + 2 CTP + ATP = a tRNA with a 3' CCACCA end + 3 diphosphate</text>
        <dbReference type="Rhea" id="RHEA:76235"/>
        <dbReference type="Rhea" id="RHEA-COMP:10468"/>
        <dbReference type="Rhea" id="RHEA-COMP:18655"/>
        <dbReference type="ChEBI" id="CHEBI:30616"/>
        <dbReference type="ChEBI" id="CHEBI:33019"/>
        <dbReference type="ChEBI" id="CHEBI:37563"/>
        <dbReference type="ChEBI" id="CHEBI:83071"/>
        <dbReference type="ChEBI" id="CHEBI:195187"/>
    </reaction>
</comment>
<evidence type="ECO:0000259" key="14">
    <source>
        <dbReference type="Pfam" id="PF13735"/>
    </source>
</evidence>
<dbReference type="InterPro" id="IPR032810">
    <property type="entry name" value="CCA-adding_enz_C"/>
</dbReference>
<keyword evidence="8 11" id="KW-0067">ATP-binding</keyword>
<dbReference type="HAMAP" id="MF_01263">
    <property type="entry name" value="CCA_bact_type3"/>
    <property type="match status" value="1"/>
</dbReference>
<feature type="binding site" evidence="11">
    <location>
        <position position="35"/>
    </location>
    <ligand>
        <name>ATP</name>
        <dbReference type="ChEBI" id="CHEBI:30616"/>
    </ligand>
</feature>
<dbReference type="Gene3D" id="3.30.460.10">
    <property type="entry name" value="Beta Polymerase, domain 2"/>
    <property type="match status" value="1"/>
</dbReference>
<keyword evidence="16" id="KW-1185">Reference proteome</keyword>
<sequence length="406" mass="46711">MKLDALPIEFQGAMPVLRDLQVAGYEAYYVGGSVRDILLNKPIHDVDIATSAFPAEIKQLFRRTIDIGIDHGTVMVITDDATYEVTTFRTESTYQDYRRPDHVEFVRSLKEDLKRRDFTINALAVGIDGEVIDLFDGLSDLRAMKLRAVGNPYERFHEDALRMMRGLRFISQLGFTLDPETFEAIREYHSLLAKISVERINVEFVKLLMGSSRQAGIKTFVESECYIYCPGLSEHGEALLRFADLIGPAIPTECQAWTLLVSMLGLEPEQIRPFMKEWKCSNQLIKEVSQMVPALALRRTQDWDNWQLYQLGRELAVSVEYLMIYFGEKPNQAKIRLMYQNLPIHNLQELALKGNDLIQQFDYPKGPWINAVLRAMEKAVIEKELANTQESLLAFAHKFMEEEYHD</sequence>
<comment type="caution">
    <text evidence="15">The sequence shown here is derived from an EMBL/GenBank/DDBJ whole genome shotgun (WGS) entry which is preliminary data.</text>
</comment>
<keyword evidence="2 11" id="KW-0808">Transferase</keyword>
<feature type="binding site" evidence="11">
    <location>
        <position position="168"/>
    </location>
    <ligand>
        <name>ATP</name>
        <dbReference type="ChEBI" id="CHEBI:30616"/>
    </ligand>
</feature>